<dbReference type="PROSITE" id="PS00108">
    <property type="entry name" value="PROTEIN_KINASE_ST"/>
    <property type="match status" value="1"/>
</dbReference>
<evidence type="ECO:0000256" key="2">
    <source>
        <dbReference type="ARBA" id="ARBA00022527"/>
    </source>
</evidence>
<dbReference type="Gene3D" id="1.10.510.10">
    <property type="entry name" value="Transferase(Phosphotransferase) domain 1"/>
    <property type="match status" value="1"/>
</dbReference>
<reference evidence="17" key="2">
    <citation type="journal article" date="2024" name="Plant">
        <title>Genomic evolution and insights into agronomic trait innovations of Sesamum species.</title>
        <authorList>
            <person name="Miao H."/>
            <person name="Wang L."/>
            <person name="Qu L."/>
            <person name="Liu H."/>
            <person name="Sun Y."/>
            <person name="Le M."/>
            <person name="Wang Q."/>
            <person name="Wei S."/>
            <person name="Zheng Y."/>
            <person name="Lin W."/>
            <person name="Duan Y."/>
            <person name="Cao H."/>
            <person name="Xiong S."/>
            <person name="Wang X."/>
            <person name="Wei L."/>
            <person name="Li C."/>
            <person name="Ma Q."/>
            <person name="Ju M."/>
            <person name="Zhao R."/>
            <person name="Li G."/>
            <person name="Mu C."/>
            <person name="Tian Q."/>
            <person name="Mei H."/>
            <person name="Zhang T."/>
            <person name="Gao T."/>
            <person name="Zhang H."/>
        </authorList>
    </citation>
    <scope>NUCLEOTIDE SEQUENCE</scope>
    <source>
        <strain evidence="17">KEN8</strain>
    </source>
</reference>
<dbReference type="InterPro" id="IPR011009">
    <property type="entry name" value="Kinase-like_dom_sf"/>
</dbReference>
<proteinExistence type="predicted"/>
<dbReference type="InterPro" id="IPR025287">
    <property type="entry name" value="WAK_GUB"/>
</dbReference>
<evidence type="ECO:0000256" key="12">
    <source>
        <dbReference type="ARBA" id="ARBA00023180"/>
    </source>
</evidence>
<dbReference type="GO" id="GO:0005524">
    <property type="term" value="F:ATP binding"/>
    <property type="evidence" value="ECO:0007669"/>
    <property type="project" value="UniProtKB-KW"/>
</dbReference>
<dbReference type="SUPFAM" id="SSF56112">
    <property type="entry name" value="Protein kinase-like (PK-like)"/>
    <property type="match status" value="1"/>
</dbReference>
<reference evidence="17" key="1">
    <citation type="submission" date="2020-06" db="EMBL/GenBank/DDBJ databases">
        <authorList>
            <person name="Li T."/>
            <person name="Hu X."/>
            <person name="Zhang T."/>
            <person name="Song X."/>
            <person name="Zhang H."/>
            <person name="Dai N."/>
            <person name="Sheng W."/>
            <person name="Hou X."/>
            <person name="Wei L."/>
        </authorList>
    </citation>
    <scope>NUCLEOTIDE SEQUENCE</scope>
    <source>
        <strain evidence="17">KEN8</strain>
        <tissue evidence="17">Leaf</tissue>
    </source>
</reference>
<dbReference type="GO" id="GO:0007166">
    <property type="term" value="P:cell surface receptor signaling pathway"/>
    <property type="evidence" value="ECO:0007669"/>
    <property type="project" value="InterPro"/>
</dbReference>
<keyword evidence="3" id="KW-0808">Transferase</keyword>
<evidence type="ECO:0000259" key="16">
    <source>
        <dbReference type="PROSITE" id="PS50011"/>
    </source>
</evidence>
<evidence type="ECO:0000256" key="11">
    <source>
        <dbReference type="ARBA" id="ARBA00023157"/>
    </source>
</evidence>
<comment type="catalytic activity">
    <reaction evidence="13">
        <text>L-seryl-[protein] + ATP = O-phospho-L-seryl-[protein] + ADP + H(+)</text>
        <dbReference type="Rhea" id="RHEA:17989"/>
        <dbReference type="Rhea" id="RHEA-COMP:9863"/>
        <dbReference type="Rhea" id="RHEA-COMP:11604"/>
        <dbReference type="ChEBI" id="CHEBI:15378"/>
        <dbReference type="ChEBI" id="CHEBI:29999"/>
        <dbReference type="ChEBI" id="CHEBI:30616"/>
        <dbReference type="ChEBI" id="CHEBI:83421"/>
        <dbReference type="ChEBI" id="CHEBI:456216"/>
    </reaction>
</comment>
<evidence type="ECO:0000256" key="8">
    <source>
        <dbReference type="ARBA" id="ARBA00022840"/>
    </source>
</evidence>
<dbReference type="PROSITE" id="PS01187">
    <property type="entry name" value="EGF_CA"/>
    <property type="match status" value="1"/>
</dbReference>
<feature type="domain" description="Protein kinase" evidence="16">
    <location>
        <begin position="425"/>
        <end position="701"/>
    </location>
</feature>
<keyword evidence="9 15" id="KW-1133">Transmembrane helix</keyword>
<dbReference type="Gene3D" id="3.30.200.20">
    <property type="entry name" value="Phosphorylase Kinase, domain 1"/>
    <property type="match status" value="1"/>
</dbReference>
<keyword evidence="4 15" id="KW-0812">Transmembrane</keyword>
<dbReference type="PANTHER" id="PTHR27005">
    <property type="entry name" value="WALL-ASSOCIATED RECEPTOR KINASE-LIKE 21"/>
    <property type="match status" value="1"/>
</dbReference>
<dbReference type="GO" id="GO:0030247">
    <property type="term" value="F:polysaccharide binding"/>
    <property type="evidence" value="ECO:0007669"/>
    <property type="project" value="InterPro"/>
</dbReference>
<dbReference type="PROSITE" id="PS50011">
    <property type="entry name" value="PROTEIN_KINASE_DOM"/>
    <property type="match status" value="1"/>
</dbReference>
<name>A0AAW2SVR5_9LAMI</name>
<evidence type="ECO:0000256" key="4">
    <source>
        <dbReference type="ARBA" id="ARBA00022692"/>
    </source>
</evidence>
<keyword evidence="7 17" id="KW-0418">Kinase</keyword>
<evidence type="ECO:0000313" key="17">
    <source>
        <dbReference type="EMBL" id="KAL0396741.1"/>
    </source>
</evidence>
<dbReference type="EMBL" id="JACGWM010000001">
    <property type="protein sequence ID" value="KAL0396741.1"/>
    <property type="molecule type" value="Genomic_DNA"/>
</dbReference>
<keyword evidence="2" id="KW-0723">Serine/threonine-protein kinase</keyword>
<dbReference type="InterPro" id="IPR008271">
    <property type="entry name" value="Ser/Thr_kinase_AS"/>
</dbReference>
<evidence type="ECO:0000256" key="15">
    <source>
        <dbReference type="SAM" id="Phobius"/>
    </source>
</evidence>
<comment type="caution">
    <text evidence="17">The sequence shown here is derived from an EMBL/GenBank/DDBJ whole genome shotgun (WGS) entry which is preliminary data.</text>
</comment>
<feature type="transmembrane region" description="Helical" evidence="15">
    <location>
        <begin position="33"/>
        <end position="54"/>
    </location>
</feature>
<keyword evidence="12" id="KW-0325">Glycoprotein</keyword>
<dbReference type="CDD" id="cd00054">
    <property type="entry name" value="EGF_CA"/>
    <property type="match status" value="1"/>
</dbReference>
<dbReference type="GO" id="GO:0005509">
    <property type="term" value="F:calcium ion binding"/>
    <property type="evidence" value="ECO:0007669"/>
    <property type="project" value="InterPro"/>
</dbReference>
<keyword evidence="11" id="KW-1015">Disulfide bond</keyword>
<comment type="catalytic activity">
    <reaction evidence="14">
        <text>L-threonyl-[protein] + ATP = O-phospho-L-threonyl-[protein] + ADP + H(+)</text>
        <dbReference type="Rhea" id="RHEA:46608"/>
        <dbReference type="Rhea" id="RHEA-COMP:11060"/>
        <dbReference type="Rhea" id="RHEA-COMP:11605"/>
        <dbReference type="ChEBI" id="CHEBI:15378"/>
        <dbReference type="ChEBI" id="CHEBI:30013"/>
        <dbReference type="ChEBI" id="CHEBI:30616"/>
        <dbReference type="ChEBI" id="CHEBI:61977"/>
        <dbReference type="ChEBI" id="CHEBI:456216"/>
    </reaction>
</comment>
<dbReference type="Gene3D" id="2.10.25.10">
    <property type="entry name" value="Laminin"/>
    <property type="match status" value="1"/>
</dbReference>
<dbReference type="InterPro" id="IPR000719">
    <property type="entry name" value="Prot_kinase_dom"/>
</dbReference>
<feature type="transmembrane region" description="Helical" evidence="15">
    <location>
        <begin position="350"/>
        <end position="369"/>
    </location>
</feature>
<evidence type="ECO:0000256" key="9">
    <source>
        <dbReference type="ARBA" id="ARBA00022989"/>
    </source>
</evidence>
<keyword evidence="5" id="KW-0732">Signal</keyword>
<comment type="subcellular location">
    <subcellularLocation>
        <location evidence="1">Membrane</location>
        <topology evidence="1">Single-pass type I membrane protein</topology>
    </subcellularLocation>
</comment>
<evidence type="ECO:0000256" key="3">
    <source>
        <dbReference type="ARBA" id="ARBA00022679"/>
    </source>
</evidence>
<dbReference type="PANTHER" id="PTHR27005:SF515">
    <property type="entry name" value="WALL-ASSOCIATED RECEPTOR KINASE-LIKE 10-RELATED"/>
    <property type="match status" value="1"/>
</dbReference>
<keyword evidence="17" id="KW-0675">Receptor</keyword>
<dbReference type="FunFam" id="1.10.510.10:FF:000084">
    <property type="entry name" value="Wall-associated receptor kinase 2"/>
    <property type="match status" value="1"/>
</dbReference>
<gene>
    <name evidence="17" type="ORF">Scaly_0122500</name>
</gene>
<dbReference type="SMART" id="SM00220">
    <property type="entry name" value="S_TKc"/>
    <property type="match status" value="1"/>
</dbReference>
<evidence type="ECO:0000256" key="6">
    <source>
        <dbReference type="ARBA" id="ARBA00022741"/>
    </source>
</evidence>
<dbReference type="FunFam" id="3.30.200.20:FF:000043">
    <property type="entry name" value="Wall-associated receptor kinase 2"/>
    <property type="match status" value="1"/>
</dbReference>
<keyword evidence="8" id="KW-0067">ATP-binding</keyword>
<sequence length="750" mass="83797">MWLHNETTRPAYNDRIDHSFIGCFVKKEMRQALIYLLVSCFCLAITDVLALPLAKRGCQDTCGNVTIPYPFGIGSLCYANSSFAVICENSTSPARLFLSSTHLEILNISLYGTVRVVQPVSPLKCSDELKTESIGKALDGSPFMISAVYNAMTVLGCRNTVWLLADESTTIGGCTPICSENSTDTSCNGVNCCQITIPQGLKELQFTYRSNGFSNNSLFCGYAFLADKQWFQEDYRRYNGLLGDFLDPFDQEFGNASMVLEWELDNLELSPHSWCIYRGINFSFVPEDLGSLTRVCECGHGFEGNPYLSEGCRDIDECSNSATNFCPNGITCINRIGYYECQEQKSRLKMVLIIIGCCLGALVLLLGAWRSTKAVRKRMKTNRKRKFFKRNGGLLLEQQLSSTDNGLVKARLFTSKELAQATDHYNENRILGLGGQGTVYKGMLADGRIVAVKKSRRVDEDDLEVFINEVVILSQINHRNVVKLLGCCLETKVPLLVYEFIPNGTLFQHIHESNEDFLLSWEVRVRIARDVAGALSYLHSAASAPIYHRDIKSTNILLDDKYRAKVSDFGTSRSVAIDQTHLTTRVLGTFGYLDPEYFQSSQFTEKSDVYSFGVVMVELITGKKAVSSVRAEPGKSLATHFLQSMEEDHLFDILDPSILKEGRREEVVAIAELARRCLHLDGKKRPTMKEVAVELEGIQLLKEGSVVVQNHDDIREFHSIEFAEPCSFSSISGSMHLDTITACSADDIEH</sequence>
<evidence type="ECO:0000256" key="7">
    <source>
        <dbReference type="ARBA" id="ARBA00022777"/>
    </source>
</evidence>
<dbReference type="Pfam" id="PF00069">
    <property type="entry name" value="Pkinase"/>
    <property type="match status" value="1"/>
</dbReference>
<accession>A0AAW2SVR5</accession>
<protein>
    <submittedName>
        <fullName evidence="17">Wall-associated receptor kinase-like 8</fullName>
    </submittedName>
</protein>
<dbReference type="GO" id="GO:0005886">
    <property type="term" value="C:plasma membrane"/>
    <property type="evidence" value="ECO:0007669"/>
    <property type="project" value="TreeGrafter"/>
</dbReference>
<organism evidence="17">
    <name type="scientific">Sesamum calycinum</name>
    <dbReference type="NCBI Taxonomy" id="2727403"/>
    <lineage>
        <taxon>Eukaryota</taxon>
        <taxon>Viridiplantae</taxon>
        <taxon>Streptophyta</taxon>
        <taxon>Embryophyta</taxon>
        <taxon>Tracheophyta</taxon>
        <taxon>Spermatophyta</taxon>
        <taxon>Magnoliopsida</taxon>
        <taxon>eudicotyledons</taxon>
        <taxon>Gunneridae</taxon>
        <taxon>Pentapetalae</taxon>
        <taxon>asterids</taxon>
        <taxon>lamiids</taxon>
        <taxon>Lamiales</taxon>
        <taxon>Pedaliaceae</taxon>
        <taxon>Sesamum</taxon>
    </lineage>
</organism>
<dbReference type="InterPro" id="IPR018097">
    <property type="entry name" value="EGF_Ca-bd_CS"/>
</dbReference>
<dbReference type="GO" id="GO:0004674">
    <property type="term" value="F:protein serine/threonine kinase activity"/>
    <property type="evidence" value="ECO:0007669"/>
    <property type="project" value="UniProtKB-KW"/>
</dbReference>
<dbReference type="CDD" id="cd14066">
    <property type="entry name" value="STKc_IRAK"/>
    <property type="match status" value="1"/>
</dbReference>
<keyword evidence="10 15" id="KW-0472">Membrane</keyword>
<evidence type="ECO:0000256" key="5">
    <source>
        <dbReference type="ARBA" id="ARBA00022729"/>
    </source>
</evidence>
<evidence type="ECO:0000256" key="10">
    <source>
        <dbReference type="ARBA" id="ARBA00023136"/>
    </source>
</evidence>
<dbReference type="Pfam" id="PF13947">
    <property type="entry name" value="GUB_WAK_bind"/>
    <property type="match status" value="1"/>
</dbReference>
<dbReference type="AlphaFoldDB" id="A0AAW2SVR5"/>
<evidence type="ECO:0000256" key="13">
    <source>
        <dbReference type="ARBA" id="ARBA00047558"/>
    </source>
</evidence>
<evidence type="ECO:0000256" key="14">
    <source>
        <dbReference type="ARBA" id="ARBA00047951"/>
    </source>
</evidence>
<evidence type="ECO:0000256" key="1">
    <source>
        <dbReference type="ARBA" id="ARBA00004479"/>
    </source>
</evidence>
<dbReference type="InterPro" id="IPR045274">
    <property type="entry name" value="WAK-like"/>
</dbReference>
<keyword evidence="6" id="KW-0547">Nucleotide-binding</keyword>